<protein>
    <submittedName>
        <fullName evidence="10">Alkylation response protein AidB-like acyl-CoA dehydrogenase</fullName>
    </submittedName>
</protein>
<dbReference type="Pfam" id="PF00441">
    <property type="entry name" value="Acyl-CoA_dh_1"/>
    <property type="match status" value="1"/>
</dbReference>
<dbReference type="SUPFAM" id="SSF56645">
    <property type="entry name" value="Acyl-CoA dehydrogenase NM domain-like"/>
    <property type="match status" value="1"/>
</dbReference>
<accession>A0A7W9M2J7</accession>
<dbReference type="GO" id="GO:0050660">
    <property type="term" value="F:flavin adenine dinucleotide binding"/>
    <property type="evidence" value="ECO:0007669"/>
    <property type="project" value="InterPro"/>
</dbReference>
<evidence type="ECO:0000256" key="1">
    <source>
        <dbReference type="ARBA" id="ARBA00001974"/>
    </source>
</evidence>
<keyword evidence="5 6" id="KW-0560">Oxidoreductase</keyword>
<evidence type="ECO:0000256" key="3">
    <source>
        <dbReference type="ARBA" id="ARBA00022630"/>
    </source>
</evidence>
<evidence type="ECO:0000313" key="11">
    <source>
        <dbReference type="Proteomes" id="UP000552097"/>
    </source>
</evidence>
<dbReference type="Gene3D" id="1.20.140.10">
    <property type="entry name" value="Butyryl-CoA Dehydrogenase, subunit A, domain 3"/>
    <property type="match status" value="1"/>
</dbReference>
<evidence type="ECO:0000259" key="8">
    <source>
        <dbReference type="Pfam" id="PF02770"/>
    </source>
</evidence>
<dbReference type="InterPro" id="IPR037069">
    <property type="entry name" value="AcylCoA_DH/ox_N_sf"/>
</dbReference>
<dbReference type="InterPro" id="IPR009075">
    <property type="entry name" value="AcylCo_DH/oxidase_C"/>
</dbReference>
<dbReference type="InterPro" id="IPR052161">
    <property type="entry name" value="Mycobact_Acyl-CoA_DH"/>
</dbReference>
<dbReference type="PANTHER" id="PTHR43292:SF3">
    <property type="entry name" value="ACYL-COA DEHYDROGENASE FADE29"/>
    <property type="match status" value="1"/>
</dbReference>
<proteinExistence type="inferred from homology"/>
<dbReference type="InterPro" id="IPR006091">
    <property type="entry name" value="Acyl-CoA_Oxase/DH_mid-dom"/>
</dbReference>
<dbReference type="InterPro" id="IPR009100">
    <property type="entry name" value="AcylCoA_DH/oxidase_NM_dom_sf"/>
</dbReference>
<comment type="caution">
    <text evidence="10">The sequence shown here is derived from an EMBL/GenBank/DDBJ whole genome shotgun (WGS) entry which is preliminary data.</text>
</comment>
<evidence type="ECO:0000256" key="5">
    <source>
        <dbReference type="ARBA" id="ARBA00023002"/>
    </source>
</evidence>
<comment type="similarity">
    <text evidence="2 6">Belongs to the acyl-CoA dehydrogenase family.</text>
</comment>
<evidence type="ECO:0000256" key="6">
    <source>
        <dbReference type="RuleBase" id="RU362125"/>
    </source>
</evidence>
<dbReference type="GO" id="GO:0005886">
    <property type="term" value="C:plasma membrane"/>
    <property type="evidence" value="ECO:0007669"/>
    <property type="project" value="TreeGrafter"/>
</dbReference>
<feature type="domain" description="Acyl-CoA oxidase/dehydrogenase middle" evidence="8">
    <location>
        <begin position="113"/>
        <end position="195"/>
    </location>
</feature>
<reference evidence="10 11" key="1">
    <citation type="submission" date="2020-08" db="EMBL/GenBank/DDBJ databases">
        <title>Sequencing the genomes of 1000 actinobacteria strains.</title>
        <authorList>
            <person name="Klenk H.-P."/>
        </authorList>
    </citation>
    <scope>NUCLEOTIDE SEQUENCE [LARGE SCALE GENOMIC DNA]</scope>
    <source>
        <strain evidence="10 11">DSM 45486</strain>
    </source>
</reference>
<dbReference type="SUPFAM" id="SSF47203">
    <property type="entry name" value="Acyl-CoA dehydrogenase C-terminal domain-like"/>
    <property type="match status" value="1"/>
</dbReference>
<dbReference type="Gene3D" id="1.10.540.10">
    <property type="entry name" value="Acyl-CoA dehydrogenase/oxidase, N-terminal domain"/>
    <property type="match status" value="1"/>
</dbReference>
<name>A0A7W9M2J7_9PSEU</name>
<dbReference type="AlphaFoldDB" id="A0A7W9M2J7"/>
<organism evidence="10 11">
    <name type="scientific">Saccharothrix ecbatanensis</name>
    <dbReference type="NCBI Taxonomy" id="1105145"/>
    <lineage>
        <taxon>Bacteria</taxon>
        <taxon>Bacillati</taxon>
        <taxon>Actinomycetota</taxon>
        <taxon>Actinomycetes</taxon>
        <taxon>Pseudonocardiales</taxon>
        <taxon>Pseudonocardiaceae</taxon>
        <taxon>Saccharothrix</taxon>
    </lineage>
</organism>
<dbReference type="Gene3D" id="2.40.110.10">
    <property type="entry name" value="Butyryl-CoA Dehydrogenase, subunit A, domain 2"/>
    <property type="match status" value="1"/>
</dbReference>
<evidence type="ECO:0000259" key="7">
    <source>
        <dbReference type="Pfam" id="PF00441"/>
    </source>
</evidence>
<dbReference type="EMBL" id="JACHMO010000001">
    <property type="protein sequence ID" value="MBB5805003.1"/>
    <property type="molecule type" value="Genomic_DNA"/>
</dbReference>
<keyword evidence="11" id="KW-1185">Reference proteome</keyword>
<dbReference type="InterPro" id="IPR046373">
    <property type="entry name" value="Acyl-CoA_Oxase/DH_mid-dom_sf"/>
</dbReference>
<evidence type="ECO:0000313" key="10">
    <source>
        <dbReference type="EMBL" id="MBB5805003.1"/>
    </source>
</evidence>
<dbReference type="Pfam" id="PF02770">
    <property type="entry name" value="Acyl-CoA_dh_M"/>
    <property type="match status" value="1"/>
</dbReference>
<evidence type="ECO:0000256" key="4">
    <source>
        <dbReference type="ARBA" id="ARBA00022827"/>
    </source>
</evidence>
<keyword evidence="4 6" id="KW-0274">FAD</keyword>
<dbReference type="Proteomes" id="UP000552097">
    <property type="component" value="Unassembled WGS sequence"/>
</dbReference>
<evidence type="ECO:0000259" key="9">
    <source>
        <dbReference type="Pfam" id="PF02771"/>
    </source>
</evidence>
<sequence>MRFTPDEVTRGLLDEVDRVFADAGPGASRRELFALLGDRRLVAVHYPEEYGGRGLRLTDHAAVAERMGLAGLPDEVHLVTVQGVGCSLLTAGTEEQRRRWLPRVAAGRAFASLLLSEPNAGSDLTAIETTAVPDGDGYVVTGRKAWNLYADWSDFGLVSVRTRAGRDRYDGISFLLVPFDAPGVALRPVRREAGEPYYTVVLDGVRVGRDALIGPEHQGWPLLIRAIGFERAGFDYLSRAQRWLRTAGELVDAAPPAERARLRVDLLRHERAVANARALAFRAVNTADGFDMDEVASAYSKLACGEAAQGVARWAATELTGGADGDRLRVVRHALAEAPELSISGGAVELQLDLIAVDQCTGSA</sequence>
<keyword evidence="3 6" id="KW-0285">Flavoprotein</keyword>
<dbReference type="InterPro" id="IPR013786">
    <property type="entry name" value="AcylCoA_DH/ox_N"/>
</dbReference>
<dbReference type="PANTHER" id="PTHR43292">
    <property type="entry name" value="ACYL-COA DEHYDROGENASE"/>
    <property type="match status" value="1"/>
</dbReference>
<evidence type="ECO:0000256" key="2">
    <source>
        <dbReference type="ARBA" id="ARBA00009347"/>
    </source>
</evidence>
<dbReference type="InterPro" id="IPR036250">
    <property type="entry name" value="AcylCo_DH-like_C"/>
</dbReference>
<dbReference type="RefSeq" id="WP_184923220.1">
    <property type="nucleotide sequence ID" value="NZ_JACHMO010000001.1"/>
</dbReference>
<gene>
    <name evidence="10" type="ORF">F4560_004771</name>
</gene>
<dbReference type="Pfam" id="PF02771">
    <property type="entry name" value="Acyl-CoA_dh_N"/>
    <property type="match status" value="1"/>
</dbReference>
<comment type="cofactor">
    <cofactor evidence="1 6">
        <name>FAD</name>
        <dbReference type="ChEBI" id="CHEBI:57692"/>
    </cofactor>
</comment>
<feature type="domain" description="Acyl-CoA dehydrogenase/oxidase C-terminal" evidence="7">
    <location>
        <begin position="218"/>
        <end position="356"/>
    </location>
</feature>
<feature type="domain" description="Acyl-CoA dehydrogenase/oxidase N-terminal" evidence="9">
    <location>
        <begin position="29"/>
        <end position="107"/>
    </location>
</feature>
<dbReference type="GO" id="GO:0016627">
    <property type="term" value="F:oxidoreductase activity, acting on the CH-CH group of donors"/>
    <property type="evidence" value="ECO:0007669"/>
    <property type="project" value="InterPro"/>
</dbReference>